<accession>A0ABR4PZ06</accession>
<dbReference type="Pfam" id="PF20684">
    <property type="entry name" value="Fung_rhodopsin"/>
    <property type="match status" value="1"/>
</dbReference>
<sequence length="335" mass="37657">MKYDFLTEMWGLYAVGSCIFTTRFIIRLRTVGIRGFCADDYFALLAWAFYTGDGVTVMNAYVYKTNLDYTFTYPALIWSMKAIMVMFFRRLTLGLWLRRIVNYLGILCIFSYIAVVITVFAGCRPFSANWEVYPLPGMECTFRLQNIIVVSVSNIVTDVALLFVPVPLLFKVKIPTKQKIGTAVFLLTGVFVIIAAVIRLTITVGSSPSTTTINTWGVRETAIGILCVNLPILRPLFSSKFWTSPTWKLDSTTNSIAHAPHHSERLPNSSSSARSLRLSEEGIATLDDNNSGNNFVMNNLQGDSKIVVLNEVEVNYNETAKYSYDKVHYTANVRS</sequence>
<keyword evidence="2 6" id="KW-0812">Transmembrane</keyword>
<comment type="caution">
    <text evidence="8">The sequence shown here is derived from an EMBL/GenBank/DDBJ whole genome shotgun (WGS) entry which is preliminary data.</text>
</comment>
<evidence type="ECO:0000256" key="4">
    <source>
        <dbReference type="ARBA" id="ARBA00023136"/>
    </source>
</evidence>
<dbReference type="EMBL" id="JBFCZG010000001">
    <property type="protein sequence ID" value="KAL3428438.1"/>
    <property type="molecule type" value="Genomic_DNA"/>
</dbReference>
<keyword evidence="3 6" id="KW-1133">Transmembrane helix</keyword>
<evidence type="ECO:0000256" key="3">
    <source>
        <dbReference type="ARBA" id="ARBA00022989"/>
    </source>
</evidence>
<evidence type="ECO:0000313" key="8">
    <source>
        <dbReference type="EMBL" id="KAL3428438.1"/>
    </source>
</evidence>
<dbReference type="InterPro" id="IPR052337">
    <property type="entry name" value="SAT4-like"/>
</dbReference>
<feature type="transmembrane region" description="Helical" evidence="6">
    <location>
        <begin position="69"/>
        <end position="88"/>
    </location>
</feature>
<evidence type="ECO:0000256" key="6">
    <source>
        <dbReference type="SAM" id="Phobius"/>
    </source>
</evidence>
<evidence type="ECO:0000256" key="1">
    <source>
        <dbReference type="ARBA" id="ARBA00004141"/>
    </source>
</evidence>
<evidence type="ECO:0000313" key="9">
    <source>
        <dbReference type="Proteomes" id="UP001629113"/>
    </source>
</evidence>
<feature type="transmembrane region" description="Helical" evidence="6">
    <location>
        <begin position="147"/>
        <end position="170"/>
    </location>
</feature>
<proteinExistence type="inferred from homology"/>
<comment type="similarity">
    <text evidence="5">Belongs to the SAT4 family.</text>
</comment>
<organism evidence="8 9">
    <name type="scientific">Phlyctema vagabunda</name>
    <dbReference type="NCBI Taxonomy" id="108571"/>
    <lineage>
        <taxon>Eukaryota</taxon>
        <taxon>Fungi</taxon>
        <taxon>Dikarya</taxon>
        <taxon>Ascomycota</taxon>
        <taxon>Pezizomycotina</taxon>
        <taxon>Leotiomycetes</taxon>
        <taxon>Helotiales</taxon>
        <taxon>Dermateaceae</taxon>
        <taxon>Phlyctema</taxon>
    </lineage>
</organism>
<feature type="transmembrane region" description="Helical" evidence="6">
    <location>
        <begin position="182"/>
        <end position="202"/>
    </location>
</feature>
<gene>
    <name evidence="8" type="ORF">PVAG01_01947</name>
</gene>
<comment type="subcellular location">
    <subcellularLocation>
        <location evidence="1">Membrane</location>
        <topology evidence="1">Multi-pass membrane protein</topology>
    </subcellularLocation>
</comment>
<feature type="domain" description="Rhodopsin" evidence="7">
    <location>
        <begin position="23"/>
        <end position="238"/>
    </location>
</feature>
<name>A0ABR4PZ06_9HELO</name>
<feature type="transmembrane region" description="Helical" evidence="6">
    <location>
        <begin position="100"/>
        <end position="127"/>
    </location>
</feature>
<dbReference type="Proteomes" id="UP001629113">
    <property type="component" value="Unassembled WGS sequence"/>
</dbReference>
<feature type="transmembrane region" description="Helical" evidence="6">
    <location>
        <begin position="41"/>
        <end position="63"/>
    </location>
</feature>
<evidence type="ECO:0000259" key="7">
    <source>
        <dbReference type="Pfam" id="PF20684"/>
    </source>
</evidence>
<protein>
    <recommendedName>
        <fullName evidence="7">Rhodopsin domain-containing protein</fullName>
    </recommendedName>
</protein>
<dbReference type="InterPro" id="IPR049326">
    <property type="entry name" value="Rhodopsin_dom_fungi"/>
</dbReference>
<keyword evidence="9" id="KW-1185">Reference proteome</keyword>
<keyword evidence="4 6" id="KW-0472">Membrane</keyword>
<evidence type="ECO:0000256" key="5">
    <source>
        <dbReference type="ARBA" id="ARBA00038359"/>
    </source>
</evidence>
<feature type="transmembrane region" description="Helical" evidence="6">
    <location>
        <begin position="12"/>
        <end position="29"/>
    </location>
</feature>
<evidence type="ECO:0000256" key="2">
    <source>
        <dbReference type="ARBA" id="ARBA00022692"/>
    </source>
</evidence>
<reference evidence="8 9" key="1">
    <citation type="submission" date="2024-06" db="EMBL/GenBank/DDBJ databases">
        <title>Complete genome of Phlyctema vagabunda strain 19-DSS-EL-015.</title>
        <authorList>
            <person name="Fiorenzani C."/>
        </authorList>
    </citation>
    <scope>NUCLEOTIDE SEQUENCE [LARGE SCALE GENOMIC DNA]</scope>
    <source>
        <strain evidence="8 9">19-DSS-EL-015</strain>
    </source>
</reference>
<dbReference type="PANTHER" id="PTHR33048:SF152">
    <property type="entry name" value="INTEGRAL MEMBRANE PROTEIN"/>
    <property type="match status" value="1"/>
</dbReference>
<dbReference type="PANTHER" id="PTHR33048">
    <property type="entry name" value="PTH11-LIKE INTEGRAL MEMBRANE PROTEIN (AFU_ORTHOLOGUE AFUA_5G11245)"/>
    <property type="match status" value="1"/>
</dbReference>